<dbReference type="EC" id="3.4.13.19" evidence="1"/>
<name>A0A7W8AK12_9HYPH</name>
<proteinExistence type="predicted"/>
<dbReference type="RefSeq" id="WP_151159668.1">
    <property type="nucleotide sequence ID" value="NZ_JACHIL010000003.1"/>
</dbReference>
<accession>A0A7W8AK12</accession>
<dbReference type="GO" id="GO:0070573">
    <property type="term" value="F:metallodipeptidase activity"/>
    <property type="evidence" value="ECO:0007669"/>
    <property type="project" value="InterPro"/>
</dbReference>
<protein>
    <submittedName>
        <fullName evidence="1">Membrane dipeptidase</fullName>
        <ecNumber evidence="1">3.4.13.19</ecNumber>
    </submittedName>
</protein>
<dbReference type="AlphaFoldDB" id="A0A7W8AK12"/>
<dbReference type="InterPro" id="IPR032466">
    <property type="entry name" value="Metal_Hydrolase"/>
</dbReference>
<evidence type="ECO:0000313" key="2">
    <source>
        <dbReference type="Proteomes" id="UP000531231"/>
    </source>
</evidence>
<sequence length="349" mass="37556">MSSSSTADNFTPVFDGHNDVLLRLWSSSEANPVDRFIDGEKVGHIDLPRAKKGGLAGGLCAIYVPSPSMEKDANGDYPTPEHDSALRITLGMAALLAKIEAKSAGGLKICRSADDIRTAMTNGAFASVLHIEGAEAISADLDELYVLHQAGLRTLGPVWSRPNIFAYGVPFRFPSTPDIGPGLSDAGKALIRACNELKIMVDLSHMNDKGFWDIAAISDAPLVASHSNAHTLCTHSRNVTEKQMDAIKETGGLMGINFGVSFLRADGQKITATPLSEMVRHIDYIINRIGVDHVALGSDFDGTTIPDALGSAADLQLLIAELRKAGYDQETIDKIAYKNWIRVLEKTWA</sequence>
<dbReference type="SUPFAM" id="SSF51556">
    <property type="entry name" value="Metallo-dependent hydrolases"/>
    <property type="match status" value="1"/>
</dbReference>
<dbReference type="PROSITE" id="PS51365">
    <property type="entry name" value="RENAL_DIPEPTIDASE_2"/>
    <property type="match status" value="1"/>
</dbReference>
<dbReference type="GO" id="GO:0006508">
    <property type="term" value="P:proteolysis"/>
    <property type="evidence" value="ECO:0007669"/>
    <property type="project" value="InterPro"/>
</dbReference>
<dbReference type="Pfam" id="PF01244">
    <property type="entry name" value="Peptidase_M19"/>
    <property type="match status" value="1"/>
</dbReference>
<dbReference type="Gene3D" id="3.20.20.140">
    <property type="entry name" value="Metal-dependent hydrolases"/>
    <property type="match status" value="1"/>
</dbReference>
<dbReference type="Proteomes" id="UP000531231">
    <property type="component" value="Unassembled WGS sequence"/>
</dbReference>
<keyword evidence="1" id="KW-0378">Hydrolase</keyword>
<dbReference type="InterPro" id="IPR008257">
    <property type="entry name" value="Pept_M19"/>
</dbReference>
<organism evidence="1 2">
    <name type="scientific">Pseudochrobactrum saccharolyticum</name>
    <dbReference type="NCBI Taxonomy" id="354352"/>
    <lineage>
        <taxon>Bacteria</taxon>
        <taxon>Pseudomonadati</taxon>
        <taxon>Pseudomonadota</taxon>
        <taxon>Alphaproteobacteria</taxon>
        <taxon>Hyphomicrobiales</taxon>
        <taxon>Brucellaceae</taxon>
        <taxon>Pseudochrobactrum</taxon>
    </lineage>
</organism>
<comment type="caution">
    <text evidence="1">The sequence shown here is derived from an EMBL/GenBank/DDBJ whole genome shotgun (WGS) entry which is preliminary data.</text>
</comment>
<keyword evidence="2" id="KW-1185">Reference proteome</keyword>
<keyword evidence="1" id="KW-0645">Protease</keyword>
<dbReference type="CDD" id="cd01301">
    <property type="entry name" value="rDP_like"/>
    <property type="match status" value="1"/>
</dbReference>
<dbReference type="EMBL" id="JACHIL010000003">
    <property type="protein sequence ID" value="MBB5091670.1"/>
    <property type="molecule type" value="Genomic_DNA"/>
</dbReference>
<gene>
    <name evidence="1" type="ORF">HNQ68_002211</name>
</gene>
<dbReference type="PANTHER" id="PTHR10443">
    <property type="entry name" value="MICROSOMAL DIPEPTIDASE"/>
    <property type="match status" value="1"/>
</dbReference>
<dbReference type="PANTHER" id="PTHR10443:SF12">
    <property type="entry name" value="DIPEPTIDASE"/>
    <property type="match status" value="1"/>
</dbReference>
<keyword evidence="1" id="KW-0224">Dipeptidase</keyword>
<reference evidence="1 2" key="1">
    <citation type="submission" date="2020-08" db="EMBL/GenBank/DDBJ databases">
        <title>Genomic Encyclopedia of Type Strains, Phase IV (KMG-IV): sequencing the most valuable type-strain genomes for metagenomic binning, comparative biology and taxonomic classification.</title>
        <authorList>
            <person name="Goeker M."/>
        </authorList>
    </citation>
    <scope>NUCLEOTIDE SEQUENCE [LARGE SCALE GENOMIC DNA]</scope>
    <source>
        <strain evidence="1 2">DSM 25620</strain>
    </source>
</reference>
<evidence type="ECO:0000313" key="1">
    <source>
        <dbReference type="EMBL" id="MBB5091670.1"/>
    </source>
</evidence>